<comment type="caution">
    <text evidence="1">The sequence shown here is derived from an EMBL/GenBank/DDBJ whole genome shotgun (WGS) entry which is preliminary data.</text>
</comment>
<evidence type="ECO:0000313" key="1">
    <source>
        <dbReference type="EMBL" id="KNZ61782.1"/>
    </source>
</evidence>
<dbReference type="Proteomes" id="UP000037035">
    <property type="component" value="Unassembled WGS sequence"/>
</dbReference>
<reference evidence="1 2" key="1">
    <citation type="submission" date="2015-08" db="EMBL/GenBank/DDBJ databases">
        <title>Next Generation Sequencing and Analysis of the Genome of Puccinia sorghi L Schw, the Causal Agent of Maize Common Rust.</title>
        <authorList>
            <person name="Rochi L."/>
            <person name="Burguener G."/>
            <person name="Darino M."/>
            <person name="Turjanski A."/>
            <person name="Kreff E."/>
            <person name="Dieguez M.J."/>
            <person name="Sacco F."/>
        </authorList>
    </citation>
    <scope>NUCLEOTIDE SEQUENCE [LARGE SCALE GENOMIC DNA]</scope>
    <source>
        <strain evidence="1 2">RO10H11247</strain>
    </source>
</reference>
<dbReference type="EMBL" id="LAVV01003987">
    <property type="protein sequence ID" value="KNZ61782.1"/>
    <property type="molecule type" value="Genomic_DNA"/>
</dbReference>
<proteinExistence type="predicted"/>
<dbReference type="OrthoDB" id="4900101at2759"/>
<keyword evidence="2" id="KW-1185">Reference proteome</keyword>
<dbReference type="VEuPathDB" id="FungiDB:VP01_1358g3"/>
<protein>
    <submittedName>
        <fullName evidence="1">Uncharacterized protein</fullName>
    </submittedName>
</protein>
<sequence>MKVMDDFILHPCSSTSSEPLQSPPVAQFSPIFNVFSFCQTWPKHHGYSGEKSNLFTGKKCPHFMQPAKIKSGHQSATIKFDCPFLIYRSTWTSKKIRDKSRLRKWNNFGNQTSELLHILMQLQTLPISIGQYQMPFRSFSAKIRPVEPQLNSDPLICPSRLNSSCSNKSSFSPC</sequence>
<dbReference type="AlphaFoldDB" id="A0A0L6VMG5"/>
<gene>
    <name evidence="1" type="ORF">VP01_1358g3</name>
</gene>
<accession>A0A0L6VMG5</accession>
<name>A0A0L6VMG5_9BASI</name>
<organism evidence="1 2">
    <name type="scientific">Puccinia sorghi</name>
    <dbReference type="NCBI Taxonomy" id="27349"/>
    <lineage>
        <taxon>Eukaryota</taxon>
        <taxon>Fungi</taxon>
        <taxon>Dikarya</taxon>
        <taxon>Basidiomycota</taxon>
        <taxon>Pucciniomycotina</taxon>
        <taxon>Pucciniomycetes</taxon>
        <taxon>Pucciniales</taxon>
        <taxon>Pucciniaceae</taxon>
        <taxon>Puccinia</taxon>
    </lineage>
</organism>
<evidence type="ECO:0000313" key="2">
    <source>
        <dbReference type="Proteomes" id="UP000037035"/>
    </source>
</evidence>